<reference evidence="1 2" key="1">
    <citation type="submission" date="2017-02" db="EMBL/GenBank/DDBJ databases">
        <authorList>
            <person name="Peterson S.W."/>
        </authorList>
    </citation>
    <scope>NUCLEOTIDE SEQUENCE [LARGE SCALE GENOMIC DNA]</scope>
    <source>
        <strain evidence="1 2">DSM 22323</strain>
    </source>
</reference>
<dbReference type="SUPFAM" id="SSF74653">
    <property type="entry name" value="TolA/TonB C-terminal domain"/>
    <property type="match status" value="1"/>
</dbReference>
<proteinExistence type="predicted"/>
<keyword evidence="2" id="KW-1185">Reference proteome</keyword>
<evidence type="ECO:0000313" key="2">
    <source>
        <dbReference type="Proteomes" id="UP000191112"/>
    </source>
</evidence>
<name>A0A1T5E804_9FLAO</name>
<dbReference type="AlphaFoldDB" id="A0A1T5E804"/>
<sequence>MLINYTTMASYIIMTKRLKHIFLFLLFSMCQLYMSQTKFLSSYPKFQEPYVGGDKGYYKDFHDIVFSKNLKTCNDQNEIYQFRVLVMPDSTISFVQELNANYLEKNKCAYDMARTVAKYQKKWLPANEDEKATPALASFIIYPQDIFNNYYEGYLPKVTYPFYGKNPKESSENFKKDLLNKIDLSRFIWNDIFFMEIEFIINKEGKMEDVVLLNTSGLESFDKRILWAFKDLKTKWSPATINSVPFNYRYRFSLRIITDIKK</sequence>
<gene>
    <name evidence="1" type="ORF">SAMN05660477_01180</name>
</gene>
<dbReference type="Proteomes" id="UP000191112">
    <property type="component" value="Unassembled WGS sequence"/>
</dbReference>
<protein>
    <submittedName>
        <fullName evidence="1">TonB protein C-terminal</fullName>
    </submittedName>
</protein>
<organism evidence="1 2">
    <name type="scientific">Soonwooa buanensis</name>
    <dbReference type="NCBI Taxonomy" id="619805"/>
    <lineage>
        <taxon>Bacteria</taxon>
        <taxon>Pseudomonadati</taxon>
        <taxon>Bacteroidota</taxon>
        <taxon>Flavobacteriia</taxon>
        <taxon>Flavobacteriales</taxon>
        <taxon>Weeksellaceae</taxon>
        <taxon>Chryseobacterium group</taxon>
        <taxon>Soonwooa</taxon>
    </lineage>
</organism>
<dbReference type="Gene3D" id="3.30.1150.10">
    <property type="match status" value="1"/>
</dbReference>
<evidence type="ECO:0000313" key="1">
    <source>
        <dbReference type="EMBL" id="SKB80094.1"/>
    </source>
</evidence>
<dbReference type="EMBL" id="FUYZ01000003">
    <property type="protein sequence ID" value="SKB80094.1"/>
    <property type="molecule type" value="Genomic_DNA"/>
</dbReference>
<dbReference type="STRING" id="619805.SAMN05660477_01180"/>
<accession>A0A1T5E804</accession>